<feature type="region of interest" description="Disordered" evidence="1">
    <location>
        <begin position="26"/>
        <end position="82"/>
    </location>
</feature>
<reference evidence="2" key="1">
    <citation type="submission" date="2023-06" db="EMBL/GenBank/DDBJ databases">
        <title>Genomic analysis of the entomopathogenic nematode Steinernema hermaphroditum.</title>
        <authorList>
            <person name="Schwarz E.M."/>
            <person name="Heppert J.K."/>
            <person name="Baniya A."/>
            <person name="Schwartz H.T."/>
            <person name="Tan C.-H."/>
            <person name="Antoshechkin I."/>
            <person name="Sternberg P.W."/>
            <person name="Goodrich-Blair H."/>
            <person name="Dillman A.R."/>
        </authorList>
    </citation>
    <scope>NUCLEOTIDE SEQUENCE</scope>
    <source>
        <strain evidence="2">PS9179</strain>
        <tissue evidence="2">Whole animal</tissue>
    </source>
</reference>
<dbReference type="EMBL" id="JAUCMV010000003">
    <property type="protein sequence ID" value="KAK0413437.1"/>
    <property type="molecule type" value="Genomic_DNA"/>
</dbReference>
<evidence type="ECO:0000256" key="1">
    <source>
        <dbReference type="SAM" id="MobiDB-lite"/>
    </source>
</evidence>
<accession>A0AA39HWP0</accession>
<sequence>MFNYTGEVNGDLEPLILEHVKADFPEHAPPMLQDPARHDHNVTGPADFSGFENDHLNKEQLRERKRSRKEINSFPAPESGDELVILITTRSPSAEEIAEVEKEKAKG</sequence>
<evidence type="ECO:0000313" key="3">
    <source>
        <dbReference type="Proteomes" id="UP001175271"/>
    </source>
</evidence>
<keyword evidence="3" id="KW-1185">Reference proteome</keyword>
<feature type="compositionally biased region" description="Basic and acidic residues" evidence="1">
    <location>
        <begin position="52"/>
        <end position="62"/>
    </location>
</feature>
<evidence type="ECO:0000313" key="2">
    <source>
        <dbReference type="EMBL" id="KAK0413437.1"/>
    </source>
</evidence>
<organism evidence="2 3">
    <name type="scientific">Steinernema hermaphroditum</name>
    <dbReference type="NCBI Taxonomy" id="289476"/>
    <lineage>
        <taxon>Eukaryota</taxon>
        <taxon>Metazoa</taxon>
        <taxon>Ecdysozoa</taxon>
        <taxon>Nematoda</taxon>
        <taxon>Chromadorea</taxon>
        <taxon>Rhabditida</taxon>
        <taxon>Tylenchina</taxon>
        <taxon>Panagrolaimomorpha</taxon>
        <taxon>Strongyloidoidea</taxon>
        <taxon>Steinernematidae</taxon>
        <taxon>Steinernema</taxon>
    </lineage>
</organism>
<proteinExistence type="predicted"/>
<comment type="caution">
    <text evidence="2">The sequence shown here is derived from an EMBL/GenBank/DDBJ whole genome shotgun (WGS) entry which is preliminary data.</text>
</comment>
<dbReference type="Proteomes" id="UP001175271">
    <property type="component" value="Unassembled WGS sequence"/>
</dbReference>
<dbReference type="AlphaFoldDB" id="A0AA39HWP0"/>
<protein>
    <submittedName>
        <fullName evidence="2">Uncharacterized protein</fullName>
    </submittedName>
</protein>
<name>A0AA39HWP0_9BILA</name>
<gene>
    <name evidence="2" type="ORF">QR680_006803</name>
</gene>